<organism evidence="1 2">
    <name type="scientific">Bernardetia litoralis (strain ATCC 23117 / DSM 6794 / NBRC 15988 / NCIMB 1366 / Fx l1 / Sio-4)</name>
    <name type="common">Flexibacter litoralis</name>
    <dbReference type="NCBI Taxonomy" id="880071"/>
    <lineage>
        <taxon>Bacteria</taxon>
        <taxon>Pseudomonadati</taxon>
        <taxon>Bacteroidota</taxon>
        <taxon>Cytophagia</taxon>
        <taxon>Cytophagales</taxon>
        <taxon>Bernardetiaceae</taxon>
        <taxon>Bernardetia</taxon>
    </lineage>
</organism>
<protein>
    <recommendedName>
        <fullName evidence="3">Lipoprotein</fullName>
    </recommendedName>
</protein>
<dbReference type="PATRIC" id="fig|880071.3.peg.3994"/>
<dbReference type="EMBL" id="CP003345">
    <property type="protein sequence ID" value="AFM06296.1"/>
    <property type="molecule type" value="Genomic_DNA"/>
</dbReference>
<dbReference type="OrthoDB" id="981116at2"/>
<dbReference type="AlphaFoldDB" id="I4AQR1"/>
<accession>I4AQR1</accession>
<dbReference type="RefSeq" id="WP_014799719.1">
    <property type="nucleotide sequence ID" value="NC_018018.1"/>
</dbReference>
<evidence type="ECO:0000313" key="2">
    <source>
        <dbReference type="Proteomes" id="UP000006054"/>
    </source>
</evidence>
<proteinExistence type="predicted"/>
<dbReference type="HOGENOM" id="CLU_1123246_0_0_10"/>
<gene>
    <name evidence="1" type="ordered locus">Fleli_3994</name>
</gene>
<dbReference type="KEGG" id="fli:Fleli_3994"/>
<dbReference type="STRING" id="880071.Fleli_3994"/>
<dbReference type="Proteomes" id="UP000006054">
    <property type="component" value="Chromosome"/>
</dbReference>
<keyword evidence="2" id="KW-1185">Reference proteome</keyword>
<sequence precursor="true">MKKIFNSIFILFSLCTLFSSCREGVVEPIRLLELYVVDTLGVPVDNAKVEFYFTELALNTNTSQIIETLYTNEEGLIQVALDIDIFDYYVNIEKEEINNWYTETFVNLPNLRTENRTTITLNNPFEVKLTGRYKKRWQQTEDLINGNPSLPSCSNQLYHDFVRRTQTAKDSRDGEVQKFQTDICPFPGTSEGTNQWIYDEQNHTITFGINDFAETYRITEFTGNTMTLTYTTPDGAFTKEKRYKLVN</sequence>
<dbReference type="PROSITE" id="PS51257">
    <property type="entry name" value="PROKAR_LIPOPROTEIN"/>
    <property type="match status" value="1"/>
</dbReference>
<evidence type="ECO:0008006" key="3">
    <source>
        <dbReference type="Google" id="ProtNLM"/>
    </source>
</evidence>
<name>I4AQR1_BERLS</name>
<evidence type="ECO:0000313" key="1">
    <source>
        <dbReference type="EMBL" id="AFM06296.1"/>
    </source>
</evidence>
<reference evidence="2" key="1">
    <citation type="submission" date="2012-06" db="EMBL/GenBank/DDBJ databases">
        <title>The complete genome of Flexibacter litoralis DSM 6794.</title>
        <authorList>
            <person name="Lucas S."/>
            <person name="Copeland A."/>
            <person name="Lapidus A."/>
            <person name="Glavina del Rio T."/>
            <person name="Dalin E."/>
            <person name="Tice H."/>
            <person name="Bruce D."/>
            <person name="Goodwin L."/>
            <person name="Pitluck S."/>
            <person name="Peters L."/>
            <person name="Ovchinnikova G."/>
            <person name="Lu M."/>
            <person name="Kyrpides N."/>
            <person name="Mavromatis K."/>
            <person name="Ivanova N."/>
            <person name="Brettin T."/>
            <person name="Detter J.C."/>
            <person name="Han C."/>
            <person name="Larimer F."/>
            <person name="Land M."/>
            <person name="Hauser L."/>
            <person name="Markowitz V."/>
            <person name="Cheng J.-F."/>
            <person name="Hugenholtz P."/>
            <person name="Woyke T."/>
            <person name="Wu D."/>
            <person name="Spring S."/>
            <person name="Lang E."/>
            <person name="Kopitz M."/>
            <person name="Brambilla E."/>
            <person name="Klenk H.-P."/>
            <person name="Eisen J.A."/>
        </authorList>
    </citation>
    <scope>NUCLEOTIDE SEQUENCE [LARGE SCALE GENOMIC DNA]</scope>
    <source>
        <strain evidence="2">ATCC 23117 / DSM 6794 / NBRC 15988 / NCIMB 1366 / Sio-4</strain>
    </source>
</reference>